<comment type="caution">
    <text evidence="8">The sequence shown here is derived from an EMBL/GenBank/DDBJ whole genome shotgun (WGS) entry which is preliminary data.</text>
</comment>
<dbReference type="PANTHER" id="PTHR24388">
    <property type="entry name" value="ZINC FINGER PROTEIN"/>
    <property type="match status" value="1"/>
</dbReference>
<name>A0ABD0WHL3_UMBPY</name>
<dbReference type="Proteomes" id="UP001557470">
    <property type="component" value="Unassembled WGS sequence"/>
</dbReference>
<sequence length="170" mass="19506">MECWSTMKRVSVLLEDCRSMLGNRVHIKVVGDIPGPLEDAEMASASRKNKTEVHKVKSHHCPHCDKRFPQPSKLKEHMLTHNRKESYHCPDCDLNDCKQHQQMHNGEKPYSCLKCERCFSSAKCTQEKSFIVALIVERDSLQIVIYKSTIEYILARSLTPALTVEIALTH</sequence>
<dbReference type="SMART" id="SM00355">
    <property type="entry name" value="ZnF_C2H2"/>
    <property type="match status" value="2"/>
</dbReference>
<dbReference type="InterPro" id="IPR050527">
    <property type="entry name" value="Snail/Krueppel_Znf"/>
</dbReference>
<accession>A0ABD0WHL3</accession>
<keyword evidence="2" id="KW-0677">Repeat</keyword>
<protein>
    <recommendedName>
        <fullName evidence="7">C2H2-type domain-containing protein</fullName>
    </recommendedName>
</protein>
<dbReference type="PROSITE" id="PS00028">
    <property type="entry name" value="ZINC_FINGER_C2H2_1"/>
    <property type="match status" value="1"/>
</dbReference>
<dbReference type="InterPro" id="IPR013087">
    <property type="entry name" value="Znf_C2H2_type"/>
</dbReference>
<evidence type="ECO:0000259" key="7">
    <source>
        <dbReference type="PROSITE" id="PS50157"/>
    </source>
</evidence>
<dbReference type="AlphaFoldDB" id="A0ABD0WHL3"/>
<evidence type="ECO:0000256" key="1">
    <source>
        <dbReference type="ARBA" id="ARBA00022723"/>
    </source>
</evidence>
<proteinExistence type="predicted"/>
<dbReference type="FunFam" id="3.30.160.60:FF:000100">
    <property type="entry name" value="Zinc finger 45-like"/>
    <property type="match status" value="1"/>
</dbReference>
<dbReference type="EMBL" id="JAGEUA010000007">
    <property type="protein sequence ID" value="KAL0969378.1"/>
    <property type="molecule type" value="Genomic_DNA"/>
</dbReference>
<keyword evidence="5" id="KW-0539">Nucleus</keyword>
<evidence type="ECO:0000256" key="4">
    <source>
        <dbReference type="ARBA" id="ARBA00022833"/>
    </source>
</evidence>
<dbReference type="SUPFAM" id="SSF57667">
    <property type="entry name" value="beta-beta-alpha zinc fingers"/>
    <property type="match status" value="2"/>
</dbReference>
<evidence type="ECO:0000256" key="6">
    <source>
        <dbReference type="PROSITE-ProRule" id="PRU00042"/>
    </source>
</evidence>
<keyword evidence="3 6" id="KW-0863">Zinc-finger</keyword>
<dbReference type="InterPro" id="IPR036236">
    <property type="entry name" value="Znf_C2H2_sf"/>
</dbReference>
<dbReference type="PROSITE" id="PS50157">
    <property type="entry name" value="ZINC_FINGER_C2H2_2"/>
    <property type="match status" value="1"/>
</dbReference>
<keyword evidence="4" id="KW-0862">Zinc</keyword>
<dbReference type="Gene3D" id="3.30.160.60">
    <property type="entry name" value="Classic Zinc Finger"/>
    <property type="match status" value="2"/>
</dbReference>
<dbReference type="GO" id="GO:0008270">
    <property type="term" value="F:zinc ion binding"/>
    <property type="evidence" value="ECO:0007669"/>
    <property type="project" value="UniProtKB-KW"/>
</dbReference>
<gene>
    <name evidence="8" type="ORF">UPYG_G00226280</name>
</gene>
<organism evidence="8 9">
    <name type="scientific">Umbra pygmaea</name>
    <name type="common">Eastern mudminnow</name>
    <dbReference type="NCBI Taxonomy" id="75934"/>
    <lineage>
        <taxon>Eukaryota</taxon>
        <taxon>Metazoa</taxon>
        <taxon>Chordata</taxon>
        <taxon>Craniata</taxon>
        <taxon>Vertebrata</taxon>
        <taxon>Euteleostomi</taxon>
        <taxon>Actinopterygii</taxon>
        <taxon>Neopterygii</taxon>
        <taxon>Teleostei</taxon>
        <taxon>Protacanthopterygii</taxon>
        <taxon>Esociformes</taxon>
        <taxon>Umbridae</taxon>
        <taxon>Umbra</taxon>
    </lineage>
</organism>
<keyword evidence="9" id="KW-1185">Reference proteome</keyword>
<evidence type="ECO:0000313" key="9">
    <source>
        <dbReference type="Proteomes" id="UP001557470"/>
    </source>
</evidence>
<dbReference type="PANTHER" id="PTHR24388:SF104">
    <property type="entry name" value="AT-RICH BINDING PROTEIN-RELATED"/>
    <property type="match status" value="1"/>
</dbReference>
<keyword evidence="1" id="KW-0479">Metal-binding</keyword>
<reference evidence="8 9" key="1">
    <citation type="submission" date="2024-06" db="EMBL/GenBank/DDBJ databases">
        <authorList>
            <person name="Pan Q."/>
            <person name="Wen M."/>
            <person name="Jouanno E."/>
            <person name="Zahm M."/>
            <person name="Klopp C."/>
            <person name="Cabau C."/>
            <person name="Louis A."/>
            <person name="Berthelot C."/>
            <person name="Parey E."/>
            <person name="Roest Crollius H."/>
            <person name="Montfort J."/>
            <person name="Robinson-Rechavi M."/>
            <person name="Bouchez O."/>
            <person name="Lampietro C."/>
            <person name="Lopez Roques C."/>
            <person name="Donnadieu C."/>
            <person name="Postlethwait J."/>
            <person name="Bobe J."/>
            <person name="Verreycken H."/>
            <person name="Guiguen Y."/>
        </authorList>
    </citation>
    <scope>NUCLEOTIDE SEQUENCE [LARGE SCALE GENOMIC DNA]</scope>
    <source>
        <strain evidence="8">Up_M1</strain>
        <tissue evidence="8">Testis</tissue>
    </source>
</reference>
<evidence type="ECO:0000256" key="5">
    <source>
        <dbReference type="ARBA" id="ARBA00023242"/>
    </source>
</evidence>
<evidence type="ECO:0000256" key="2">
    <source>
        <dbReference type="ARBA" id="ARBA00022737"/>
    </source>
</evidence>
<evidence type="ECO:0000313" key="8">
    <source>
        <dbReference type="EMBL" id="KAL0969378.1"/>
    </source>
</evidence>
<feature type="domain" description="C2H2-type" evidence="7">
    <location>
        <begin position="59"/>
        <end position="86"/>
    </location>
</feature>
<evidence type="ECO:0000256" key="3">
    <source>
        <dbReference type="ARBA" id="ARBA00022771"/>
    </source>
</evidence>